<dbReference type="Proteomes" id="UP000037035">
    <property type="component" value="Unassembled WGS sequence"/>
</dbReference>
<feature type="compositionally biased region" description="Polar residues" evidence="1">
    <location>
        <begin position="305"/>
        <end position="323"/>
    </location>
</feature>
<dbReference type="VEuPathDB" id="FungiDB:VP01_36g15"/>
<dbReference type="InterPro" id="IPR031669">
    <property type="entry name" value="Fn3_2"/>
</dbReference>
<evidence type="ECO:0000313" key="5">
    <source>
        <dbReference type="Proteomes" id="UP000037035"/>
    </source>
</evidence>
<dbReference type="STRING" id="27349.A0A0L6UU71"/>
<dbReference type="GO" id="GO:0034044">
    <property type="term" value="C:exomer complex"/>
    <property type="evidence" value="ECO:0007669"/>
    <property type="project" value="TreeGrafter"/>
</dbReference>
<dbReference type="SMART" id="SM00292">
    <property type="entry name" value="BRCT"/>
    <property type="match status" value="1"/>
</dbReference>
<keyword evidence="5" id="KW-1185">Reference proteome</keyword>
<dbReference type="InterPro" id="IPR031673">
    <property type="entry name" value="Chs5_N"/>
</dbReference>
<organism evidence="4 5">
    <name type="scientific">Puccinia sorghi</name>
    <dbReference type="NCBI Taxonomy" id="27349"/>
    <lineage>
        <taxon>Eukaryota</taxon>
        <taxon>Fungi</taxon>
        <taxon>Dikarya</taxon>
        <taxon>Basidiomycota</taxon>
        <taxon>Pucciniomycotina</taxon>
        <taxon>Pucciniomycetes</taxon>
        <taxon>Pucciniales</taxon>
        <taxon>Pucciniaceae</taxon>
        <taxon>Puccinia</taxon>
    </lineage>
</organism>
<evidence type="ECO:0000313" key="4">
    <source>
        <dbReference type="EMBL" id="KNZ52091.1"/>
    </source>
</evidence>
<dbReference type="PANTHER" id="PTHR47351">
    <property type="entry name" value="CHITIN BIOSYNTHESIS PROTEIN CHS5"/>
    <property type="match status" value="1"/>
</dbReference>
<feature type="compositionally biased region" description="Basic and acidic residues" evidence="1">
    <location>
        <begin position="644"/>
        <end position="658"/>
    </location>
</feature>
<feature type="region of interest" description="Disordered" evidence="1">
    <location>
        <begin position="478"/>
        <end position="760"/>
    </location>
</feature>
<dbReference type="GO" id="GO:0006893">
    <property type="term" value="P:Golgi to plasma membrane transport"/>
    <property type="evidence" value="ECO:0007669"/>
    <property type="project" value="TreeGrafter"/>
</dbReference>
<feature type="compositionally biased region" description="Polar residues" evidence="1">
    <location>
        <begin position="552"/>
        <end position="562"/>
    </location>
</feature>
<dbReference type="Pfam" id="PF16892">
    <property type="entry name" value="CHS5_N"/>
    <property type="match status" value="1"/>
</dbReference>
<reference evidence="4 5" key="1">
    <citation type="submission" date="2015-08" db="EMBL/GenBank/DDBJ databases">
        <title>Next Generation Sequencing and Analysis of the Genome of Puccinia sorghi L Schw, the Causal Agent of Maize Common Rust.</title>
        <authorList>
            <person name="Rochi L."/>
            <person name="Burguener G."/>
            <person name="Darino M."/>
            <person name="Turjanski A."/>
            <person name="Kreff E."/>
            <person name="Dieguez M.J."/>
            <person name="Sacco F."/>
        </authorList>
    </citation>
    <scope>NUCLEOTIDE SEQUENCE [LARGE SCALE GENOMIC DNA]</scope>
    <source>
        <strain evidence="4 5">RO10H11247</strain>
    </source>
</reference>
<dbReference type="GO" id="GO:0000747">
    <property type="term" value="P:conjugation with cellular fusion"/>
    <property type="evidence" value="ECO:0007669"/>
    <property type="project" value="TreeGrafter"/>
</dbReference>
<feature type="domain" description="BRCT" evidence="2">
    <location>
        <begin position="186"/>
        <end position="277"/>
    </location>
</feature>
<feature type="compositionally biased region" description="Polar residues" evidence="1">
    <location>
        <begin position="379"/>
        <end position="409"/>
    </location>
</feature>
<dbReference type="GO" id="GO:0005802">
    <property type="term" value="C:trans-Golgi network"/>
    <property type="evidence" value="ECO:0007669"/>
    <property type="project" value="TreeGrafter"/>
</dbReference>
<feature type="compositionally biased region" description="Polar residues" evidence="1">
    <location>
        <begin position="494"/>
        <end position="512"/>
    </location>
</feature>
<dbReference type="CDD" id="cd00063">
    <property type="entry name" value="FN3"/>
    <property type="match status" value="1"/>
</dbReference>
<dbReference type="SMART" id="SM00060">
    <property type="entry name" value="FN3"/>
    <property type="match status" value="1"/>
</dbReference>
<feature type="domain" description="Fibronectin type-III" evidence="3">
    <location>
        <begin position="87"/>
        <end position="178"/>
    </location>
</feature>
<dbReference type="AlphaFoldDB" id="A0A0L6UU71"/>
<dbReference type="InterPro" id="IPR013783">
    <property type="entry name" value="Ig-like_fold"/>
</dbReference>
<dbReference type="PROSITE" id="PS50172">
    <property type="entry name" value="BRCT"/>
    <property type="match status" value="1"/>
</dbReference>
<dbReference type="Gene3D" id="3.40.50.10190">
    <property type="entry name" value="BRCT domain"/>
    <property type="match status" value="1"/>
</dbReference>
<feature type="region of interest" description="Disordered" evidence="1">
    <location>
        <begin position="379"/>
        <end position="434"/>
    </location>
</feature>
<dbReference type="InterPro" id="IPR052827">
    <property type="entry name" value="CHS_Export/Cell_Fusion_Reg"/>
</dbReference>
<evidence type="ECO:0000256" key="1">
    <source>
        <dbReference type="SAM" id="MobiDB-lite"/>
    </source>
</evidence>
<dbReference type="Gene3D" id="6.20.120.50">
    <property type="match status" value="1"/>
</dbReference>
<feature type="compositionally biased region" description="Low complexity" evidence="1">
    <location>
        <begin position="285"/>
        <end position="304"/>
    </location>
</feature>
<protein>
    <submittedName>
        <fullName evidence="4">Uncharacterized protein</fullName>
    </submittedName>
</protein>
<sequence length="794" mass="85376">MAHPADLDGETSYTFTCGKIDAGIAVLIGSHAHLIEFPSLLLPPGCEPGSIVSITCTRDHVAERAQADSFWDLQTKIVDQFGMESPQPPNLRLRSITQTSATLEWDELQLAQCKLLSLSIWKNGQRLGTLPNPLNNTSTKLSGLDLDSEYTFHLVMKTTGGSFHSPQIKVKTHSLHDTSGIHVCFGVISEELKEQSKEAIQQLDGRWSDKIQIDTTHFVCTMPYQAQPGPNKSTQPSTFPSLEYQRALQLSIPVVQPSWLQACLHERKMVPIAAHYLGAQPPPLRSSSTSTPSAGPSGRPRSSSKPNDTSSTLISPRGTTEFNPSTPGSSGSTSRLHGRANSVPTVATASDAGRLPDQIEKPTAGLAVIIEGKDNDVVASQNINGSNEGTTHGLDQSSRQHSRPNTTTESDSEKTFKLSTPEQLRHEPHVPTPPRFAAALSDILKENVDSPAENDGSPSGLQSIEFSALGLNTMSERTETTKTNGDSGKGEPVATSSHTSASPSNKLTSQPSGFADPRQRNRGMVDDGDDDPFSAASPTISHPSPLGDGPSFNRSNSITHTQFGGLLSPPSHHPSPVILPTTGAISPHETEESPAPAIPDHPLEKDEDVGEVAFKKNKDVEELTFKKNEDLEEPTPNENEDVDERALKKNEDKKDIEPKVPLTPSTTTLEPVVTSSETGGSNMNHGNGGSEVFDEVSIGSDQNHQAEVLDGHEEQEEVLDSKGESGSGDTFFSTASALPTDLSHQDHHSTPSSTLSRDPDQTLNLENLLELQLVDLGNQVQQPCSPHDQLAQSF</sequence>
<comment type="caution">
    <text evidence="4">The sequence shown here is derived from an EMBL/GenBank/DDBJ whole genome shotgun (WGS) entry which is preliminary data.</text>
</comment>
<accession>A0A0L6UU71</accession>
<dbReference type="SUPFAM" id="SSF52113">
    <property type="entry name" value="BRCT domain"/>
    <property type="match status" value="1"/>
</dbReference>
<feature type="compositionally biased region" description="Polar residues" evidence="1">
    <location>
        <begin position="727"/>
        <end position="737"/>
    </location>
</feature>
<dbReference type="CDD" id="cd13945">
    <property type="entry name" value="Chs5_N"/>
    <property type="match status" value="1"/>
</dbReference>
<dbReference type="InterPro" id="IPR036420">
    <property type="entry name" value="BRCT_dom_sf"/>
</dbReference>
<feature type="compositionally biased region" description="Polar residues" evidence="1">
    <location>
        <begin position="663"/>
        <end position="678"/>
    </location>
</feature>
<name>A0A0L6UU71_9BASI</name>
<feature type="region of interest" description="Disordered" evidence="1">
    <location>
        <begin position="280"/>
        <end position="341"/>
    </location>
</feature>
<feature type="compositionally biased region" description="Low complexity" evidence="1">
    <location>
        <begin position="324"/>
        <end position="334"/>
    </location>
</feature>
<dbReference type="Pfam" id="PF00533">
    <property type="entry name" value="BRCT"/>
    <property type="match status" value="1"/>
</dbReference>
<dbReference type="Gene3D" id="2.60.40.10">
    <property type="entry name" value="Immunoglobulins"/>
    <property type="match status" value="1"/>
</dbReference>
<gene>
    <name evidence="4" type="ORF">VP01_36g15</name>
</gene>
<dbReference type="InterPro" id="IPR036116">
    <property type="entry name" value="FN3_sf"/>
</dbReference>
<dbReference type="Pfam" id="PF16893">
    <property type="entry name" value="fn3_2"/>
    <property type="match status" value="1"/>
</dbReference>
<feature type="compositionally biased region" description="Basic and acidic residues" evidence="1">
    <location>
        <begin position="613"/>
        <end position="629"/>
    </location>
</feature>
<dbReference type="EMBL" id="LAVV01008724">
    <property type="protein sequence ID" value="KNZ52091.1"/>
    <property type="molecule type" value="Genomic_DNA"/>
</dbReference>
<dbReference type="SUPFAM" id="SSF49265">
    <property type="entry name" value="Fibronectin type III"/>
    <property type="match status" value="1"/>
</dbReference>
<dbReference type="InterPro" id="IPR003961">
    <property type="entry name" value="FN3_dom"/>
</dbReference>
<dbReference type="PANTHER" id="PTHR47351:SF1">
    <property type="entry name" value="CHITIN BIOSYNTHESIS PROTEIN CHS5"/>
    <property type="match status" value="1"/>
</dbReference>
<evidence type="ECO:0000259" key="3">
    <source>
        <dbReference type="PROSITE" id="PS50853"/>
    </source>
</evidence>
<dbReference type="OrthoDB" id="245697at2759"/>
<proteinExistence type="predicted"/>
<dbReference type="GO" id="GO:0046983">
    <property type="term" value="F:protein dimerization activity"/>
    <property type="evidence" value="ECO:0007669"/>
    <property type="project" value="InterPro"/>
</dbReference>
<dbReference type="PROSITE" id="PS50853">
    <property type="entry name" value="FN3"/>
    <property type="match status" value="1"/>
</dbReference>
<feature type="compositionally biased region" description="Acidic residues" evidence="1">
    <location>
        <begin position="630"/>
        <end position="643"/>
    </location>
</feature>
<dbReference type="InterPro" id="IPR001357">
    <property type="entry name" value="BRCT_dom"/>
</dbReference>
<evidence type="ECO:0000259" key="2">
    <source>
        <dbReference type="PROSITE" id="PS50172"/>
    </source>
</evidence>